<organism evidence="8 9">
    <name type="scientific">Rufibacter quisquiliarum</name>
    <dbReference type="NCBI Taxonomy" id="1549639"/>
    <lineage>
        <taxon>Bacteria</taxon>
        <taxon>Pseudomonadati</taxon>
        <taxon>Bacteroidota</taxon>
        <taxon>Cytophagia</taxon>
        <taxon>Cytophagales</taxon>
        <taxon>Hymenobacteraceae</taxon>
        <taxon>Rufibacter</taxon>
    </lineage>
</organism>
<comment type="caution">
    <text evidence="8">The sequence shown here is derived from an EMBL/GenBank/DDBJ whole genome shotgun (WGS) entry which is preliminary data.</text>
</comment>
<dbReference type="PANTHER" id="PTHR38469:SF1">
    <property type="entry name" value="PERIPLASMIC PEPTIDASE SUBFAMILY S1B"/>
    <property type="match status" value="1"/>
</dbReference>
<feature type="signal peptide" evidence="7">
    <location>
        <begin position="1"/>
        <end position="22"/>
    </location>
</feature>
<keyword evidence="9" id="KW-1185">Reference proteome</keyword>
<dbReference type="AlphaFoldDB" id="A0A839GT35"/>
<dbReference type="GO" id="GO:0070009">
    <property type="term" value="F:serine-type aminopeptidase activity"/>
    <property type="evidence" value="ECO:0007669"/>
    <property type="project" value="UniProtKB-UniRule"/>
</dbReference>
<keyword evidence="5 7" id="KW-0378">Hydrolase</keyword>
<dbReference type="InterPro" id="IPR043504">
    <property type="entry name" value="Peptidase_S1_PA_chymotrypsin"/>
</dbReference>
<dbReference type="GO" id="GO:0008239">
    <property type="term" value="F:dipeptidyl-peptidase activity"/>
    <property type="evidence" value="ECO:0007669"/>
    <property type="project" value="UniProtKB-UniRule"/>
</dbReference>
<protein>
    <recommendedName>
        <fullName evidence="7">Dipeptidyl-peptidase</fullName>
        <ecNumber evidence="7">3.4.14.-</ecNumber>
    </recommendedName>
</protein>
<dbReference type="Pfam" id="PF10459">
    <property type="entry name" value="Peptidase_S46"/>
    <property type="match status" value="1"/>
</dbReference>
<feature type="chain" id="PRO_5033099101" description="Dipeptidyl-peptidase" evidence="7">
    <location>
        <begin position="23"/>
        <end position="767"/>
    </location>
</feature>
<dbReference type="GO" id="GO:0006508">
    <property type="term" value="P:proteolysis"/>
    <property type="evidence" value="ECO:0007669"/>
    <property type="project" value="UniProtKB-KW"/>
</dbReference>
<dbReference type="EMBL" id="JACJIQ010000005">
    <property type="protein sequence ID" value="MBA9076961.1"/>
    <property type="molecule type" value="Genomic_DNA"/>
</dbReference>
<gene>
    <name evidence="8" type="ORF">FHS90_001669</name>
</gene>
<evidence type="ECO:0000313" key="8">
    <source>
        <dbReference type="EMBL" id="MBA9076961.1"/>
    </source>
</evidence>
<comment type="similarity">
    <text evidence="1 7">Belongs to the peptidase S46 family.</text>
</comment>
<proteinExistence type="inferred from homology"/>
<evidence type="ECO:0000256" key="7">
    <source>
        <dbReference type="RuleBase" id="RU366067"/>
    </source>
</evidence>
<dbReference type="InterPro" id="IPR009003">
    <property type="entry name" value="Peptidase_S1_PA"/>
</dbReference>
<evidence type="ECO:0000313" key="9">
    <source>
        <dbReference type="Proteomes" id="UP000563094"/>
    </source>
</evidence>
<keyword evidence="6 7" id="KW-0720">Serine protease</keyword>
<dbReference type="SUPFAM" id="SSF50494">
    <property type="entry name" value="Trypsin-like serine proteases"/>
    <property type="match status" value="1"/>
</dbReference>
<dbReference type="GO" id="GO:0043171">
    <property type="term" value="P:peptide catabolic process"/>
    <property type="evidence" value="ECO:0007669"/>
    <property type="project" value="UniProtKB-UniRule"/>
</dbReference>
<dbReference type="InterPro" id="IPR019500">
    <property type="entry name" value="Pep_S46"/>
</dbReference>
<name>A0A839GT35_9BACT</name>
<evidence type="ECO:0000256" key="6">
    <source>
        <dbReference type="ARBA" id="ARBA00022825"/>
    </source>
</evidence>
<evidence type="ECO:0000256" key="3">
    <source>
        <dbReference type="ARBA" id="ARBA00022670"/>
    </source>
</evidence>
<evidence type="ECO:0000256" key="2">
    <source>
        <dbReference type="ARBA" id="ARBA00022438"/>
    </source>
</evidence>
<keyword evidence="2 7" id="KW-0031">Aminopeptidase</keyword>
<dbReference type="EC" id="3.4.14.-" evidence="7"/>
<evidence type="ECO:0000256" key="4">
    <source>
        <dbReference type="ARBA" id="ARBA00022729"/>
    </source>
</evidence>
<dbReference type="Gene3D" id="2.40.10.10">
    <property type="entry name" value="Trypsin-like serine proteases"/>
    <property type="match status" value="1"/>
</dbReference>
<evidence type="ECO:0000256" key="5">
    <source>
        <dbReference type="ARBA" id="ARBA00022801"/>
    </source>
</evidence>
<evidence type="ECO:0000256" key="1">
    <source>
        <dbReference type="ARBA" id="ARBA00010491"/>
    </source>
</evidence>
<keyword evidence="4 7" id="KW-0732">Signal</keyword>
<dbReference type="RefSeq" id="WP_182512636.1">
    <property type="nucleotide sequence ID" value="NZ_JACJIQ010000005.1"/>
</dbReference>
<dbReference type="PANTHER" id="PTHR38469">
    <property type="entry name" value="PERIPLASMIC PEPTIDASE SUBFAMILY S1B"/>
    <property type="match status" value="1"/>
</dbReference>
<dbReference type="Proteomes" id="UP000563094">
    <property type="component" value="Unassembled WGS sequence"/>
</dbReference>
<keyword evidence="3 7" id="KW-0645">Protease</keyword>
<sequence>MLKKVYSLLLLGCLGLSTVARADEGMWLPLLVKRLNHVDMQKQGLQLTAEEIYNVNNASLKDAIVQFGGFCTGEFVSKEGLLLTNHHCGYDAIASNSTPEDDILKNGWWAMTRQQEKKNEGLFVDILVRMEDVSGQVLQGITNQTSEQERGKLVAERTKAIADAAKNNGQYVSYVRDFYNGNEFYLFVYERFSDVRLVGTPPESIGKFGGDTDNWMWPRHTGDFSVFRVYMAPDGKPATYSEKNVPYRPKHHLPVSMSPVKEGDFAMVFGFPGRTTRFMTGAGLGMAVDQSNPVRIKLRERRLALMKEAMDKSAADRLKLASNYASISNYYKYFIGQNEGIKRMKTLDKKASEEKAFQDWANADATRKATYGNVLADINAAYAGQRNYNLSVIYRTEAAMAPQLMAHAYQYTPLYNFLKEGKTDKAKQEQLVNGYKEMNKEFYASFVPSSDQKIFAELMQMYFNDVPKAQHGDIFKDLTGTYKGDFKKWAADVYSKSILASEAKANAFLANPSAKALENDPALKVMLAVQKNYQQNILPKMNEYNATLARANRLFVAGLREMQPNRVFYPDANSTLRLSYGTVKDYEPRDGVQYKYYTTMQGIMEKEDPSNPEFIVPAKLKQLYQQKDFGRYGQDGDLRVGFITNNDITGGNSGSPVINGRGELIGLAFDGNWEAMTGDLVFDPEYKRCINVDIKYVLFVMDKLGGAGHLVNEMTLVDKGNPNTTFNPSLNDVKMDGKMEIETADSEIKIKKKGNETKIKKETKKMK</sequence>
<reference evidence="8 9" key="1">
    <citation type="submission" date="2020-08" db="EMBL/GenBank/DDBJ databases">
        <title>Genomic Encyclopedia of Type Strains, Phase IV (KMG-IV): sequencing the most valuable type-strain genomes for metagenomic binning, comparative biology and taxonomic classification.</title>
        <authorList>
            <person name="Goeker M."/>
        </authorList>
    </citation>
    <scope>NUCLEOTIDE SEQUENCE [LARGE SCALE GENOMIC DNA]</scope>
    <source>
        <strain evidence="8 9">DSM 29854</strain>
    </source>
</reference>
<accession>A0A839GT35</accession>
<comment type="function">
    <text evidence="7">Catalyzes the removal of dipeptides from the N-terminus of oligopeptides.</text>
</comment>